<evidence type="ECO:0000256" key="4">
    <source>
        <dbReference type="ARBA" id="ARBA00023172"/>
    </source>
</evidence>
<dbReference type="InterPro" id="IPR004107">
    <property type="entry name" value="Integrase_SAM-like_N"/>
</dbReference>
<gene>
    <name evidence="8" type="ORF">ESZ54_09550</name>
</gene>
<dbReference type="Gene3D" id="1.10.150.130">
    <property type="match status" value="1"/>
</dbReference>
<evidence type="ECO:0000256" key="3">
    <source>
        <dbReference type="ARBA" id="ARBA00023125"/>
    </source>
</evidence>
<dbReference type="InterPro" id="IPR002104">
    <property type="entry name" value="Integrase_catalytic"/>
</dbReference>
<reference evidence="8 9" key="1">
    <citation type="submission" date="2019-01" db="EMBL/GenBank/DDBJ databases">
        <title>Vagococcus silagei sp. nov. isolated from brewer's grain.</title>
        <authorList>
            <person name="Guu J.-R."/>
        </authorList>
    </citation>
    <scope>NUCLEOTIDE SEQUENCE [LARGE SCALE GENOMIC DNA]</scope>
    <source>
        <strain evidence="8 9">2B-2</strain>
    </source>
</reference>
<protein>
    <submittedName>
        <fullName evidence="8">Integrase</fullName>
    </submittedName>
</protein>
<dbReference type="SUPFAM" id="SSF56349">
    <property type="entry name" value="DNA breaking-rejoining enzymes"/>
    <property type="match status" value="1"/>
</dbReference>
<dbReference type="InterPro" id="IPR050090">
    <property type="entry name" value="Tyrosine_recombinase_XerCD"/>
</dbReference>
<dbReference type="InterPro" id="IPR044068">
    <property type="entry name" value="CB"/>
</dbReference>
<name>A0A4S3B2W8_9ENTE</name>
<dbReference type="Pfam" id="PF00589">
    <property type="entry name" value="Phage_integrase"/>
    <property type="match status" value="1"/>
</dbReference>
<dbReference type="PANTHER" id="PTHR30349">
    <property type="entry name" value="PHAGE INTEGRASE-RELATED"/>
    <property type="match status" value="1"/>
</dbReference>
<comment type="similarity">
    <text evidence="1">Belongs to the 'phage' integrase family.</text>
</comment>
<dbReference type="GO" id="GO:0006310">
    <property type="term" value="P:DNA recombination"/>
    <property type="evidence" value="ECO:0007669"/>
    <property type="project" value="UniProtKB-KW"/>
</dbReference>
<keyword evidence="3 5" id="KW-0238">DNA-binding</keyword>
<evidence type="ECO:0000256" key="2">
    <source>
        <dbReference type="ARBA" id="ARBA00022908"/>
    </source>
</evidence>
<dbReference type="CDD" id="cd00397">
    <property type="entry name" value="DNA_BRE_C"/>
    <property type="match status" value="1"/>
</dbReference>
<evidence type="ECO:0000313" key="8">
    <source>
        <dbReference type="EMBL" id="THB60577.1"/>
    </source>
</evidence>
<keyword evidence="9" id="KW-1185">Reference proteome</keyword>
<dbReference type="Proteomes" id="UP000310506">
    <property type="component" value="Unassembled WGS sequence"/>
</dbReference>
<dbReference type="EMBL" id="SDGV01000021">
    <property type="protein sequence ID" value="THB60577.1"/>
    <property type="molecule type" value="Genomic_DNA"/>
</dbReference>
<dbReference type="PANTHER" id="PTHR30349:SF41">
    <property type="entry name" value="INTEGRASE_RECOMBINASE PROTEIN MJ0367-RELATED"/>
    <property type="match status" value="1"/>
</dbReference>
<dbReference type="InterPro" id="IPR013762">
    <property type="entry name" value="Integrase-like_cat_sf"/>
</dbReference>
<dbReference type="OrthoDB" id="2285763at2"/>
<feature type="domain" description="Tyr recombinase" evidence="6">
    <location>
        <begin position="101"/>
        <end position="271"/>
    </location>
</feature>
<dbReference type="GO" id="GO:0015074">
    <property type="term" value="P:DNA integration"/>
    <property type="evidence" value="ECO:0007669"/>
    <property type="project" value="UniProtKB-KW"/>
</dbReference>
<evidence type="ECO:0000256" key="5">
    <source>
        <dbReference type="PROSITE-ProRule" id="PRU01248"/>
    </source>
</evidence>
<accession>A0A4S3B2W8</accession>
<dbReference type="AlphaFoldDB" id="A0A4S3B2W8"/>
<evidence type="ECO:0000313" key="9">
    <source>
        <dbReference type="Proteomes" id="UP000310506"/>
    </source>
</evidence>
<evidence type="ECO:0000259" key="6">
    <source>
        <dbReference type="PROSITE" id="PS51898"/>
    </source>
</evidence>
<dbReference type="InterPro" id="IPR010998">
    <property type="entry name" value="Integrase_recombinase_N"/>
</dbReference>
<dbReference type="Pfam" id="PF02899">
    <property type="entry name" value="Phage_int_SAM_1"/>
    <property type="match status" value="1"/>
</dbReference>
<dbReference type="PROSITE" id="PS51900">
    <property type="entry name" value="CB"/>
    <property type="match status" value="1"/>
</dbReference>
<evidence type="ECO:0000256" key="1">
    <source>
        <dbReference type="ARBA" id="ARBA00008857"/>
    </source>
</evidence>
<comment type="caution">
    <text evidence="8">The sequence shown here is derived from an EMBL/GenBank/DDBJ whole genome shotgun (WGS) entry which is preliminary data.</text>
</comment>
<feature type="domain" description="Core-binding (CB)" evidence="7">
    <location>
        <begin position="1"/>
        <end position="80"/>
    </location>
</feature>
<proteinExistence type="inferred from homology"/>
<dbReference type="InterPro" id="IPR011010">
    <property type="entry name" value="DNA_brk_join_enz"/>
</dbReference>
<evidence type="ECO:0000259" key="7">
    <source>
        <dbReference type="PROSITE" id="PS51900"/>
    </source>
</evidence>
<dbReference type="GO" id="GO:0003677">
    <property type="term" value="F:DNA binding"/>
    <property type="evidence" value="ECO:0007669"/>
    <property type="project" value="UniProtKB-UniRule"/>
</dbReference>
<dbReference type="Gene3D" id="1.10.443.10">
    <property type="entry name" value="Intergrase catalytic core"/>
    <property type="match status" value="1"/>
</dbReference>
<sequence>MIQSFLEHLAKEGKAISTIDEYKRRLDKFERYLKVQKLEAIKLQTRDMVTFRDYLLSENLSNRRVNQILSTVHCYYNFLIVNGKLPYNPVVQTLQMTPKVQRIERLSDDDLKCFRDYIDQFQPNVRCAFLLMMATGARVGEITHLKKSDFFIKDNYLFISITEAKWQSDRQIPILDQEIAGIIQIYLEDLDITSLPAFRMSKRTLQRHMTNFANDTGIKCCCHLIRHTFATKLLESGVPLEVIKAFLGHKSINMTAYYTQSARVDLTEITIPNWQIDLTKK</sequence>
<organism evidence="8 9">
    <name type="scientific">Vagococcus silagei</name>
    <dbReference type="NCBI Taxonomy" id="2508885"/>
    <lineage>
        <taxon>Bacteria</taxon>
        <taxon>Bacillati</taxon>
        <taxon>Bacillota</taxon>
        <taxon>Bacilli</taxon>
        <taxon>Lactobacillales</taxon>
        <taxon>Enterococcaceae</taxon>
        <taxon>Vagococcus</taxon>
    </lineage>
</organism>
<dbReference type="PROSITE" id="PS51898">
    <property type="entry name" value="TYR_RECOMBINASE"/>
    <property type="match status" value="1"/>
</dbReference>
<dbReference type="RefSeq" id="WP_136137455.1">
    <property type="nucleotide sequence ID" value="NZ_SDGV01000021.1"/>
</dbReference>
<keyword evidence="4" id="KW-0233">DNA recombination</keyword>
<keyword evidence="2" id="KW-0229">DNA integration</keyword>